<dbReference type="PANTHER" id="PTHR43433:SF5">
    <property type="entry name" value="AB HYDROLASE-1 DOMAIN-CONTAINING PROTEIN"/>
    <property type="match status" value="1"/>
</dbReference>
<dbReference type="EMBL" id="CP009246">
    <property type="protein sequence ID" value="APT87278.1"/>
    <property type="molecule type" value="Genomic_DNA"/>
</dbReference>
<dbReference type="PANTHER" id="PTHR43433">
    <property type="entry name" value="HYDROLASE, ALPHA/BETA FOLD FAMILY PROTEIN"/>
    <property type="match status" value="1"/>
</dbReference>
<sequence>MALRKHSRVLSGLGAVGRSWGERLRPRTRAASRTITANLHDHRTELGLTQLSATGFVDNEGVRIAWFEAGPESAEQTVLFIHGYSLSSESFYAQVAHVRARFPQARCLLVDVRGHGQSAPVAPEQCTVEAAADDVLAVVSQRLPTGRIVVVGHSLGGMVALNLIRRAPQELYERIDSALLLATSMRRFAAKGVAQVLQSRTLRAVYRACLRKPRRADGIRYELARLAVPALAVALEGFPQMEKLRFHGAMLLDTPLSSYTGFFDDLLEHSEYAATARLQGISGDILVGSLDVVTPLSQSEVIAHKWPAAALCEVNGAGHMLILEEPEAVNEALDRLIGAAGK</sequence>
<reference evidence="4 6" key="2">
    <citation type="submission" date="2019-06" db="EMBL/GenBank/DDBJ databases">
        <title>Whole genome shotgun sequence of Corynebacterium flavescens NBRC 14136.</title>
        <authorList>
            <person name="Hosoyama A."/>
            <person name="Uohara A."/>
            <person name="Ohji S."/>
            <person name="Ichikawa N."/>
        </authorList>
    </citation>
    <scope>NUCLEOTIDE SEQUENCE [LARGE SCALE GENOMIC DNA]</scope>
    <source>
        <strain evidence="4 6">NBRC 14136</strain>
    </source>
</reference>
<dbReference type="InterPro" id="IPR050471">
    <property type="entry name" value="AB_hydrolase"/>
</dbReference>
<dbReference type="Pfam" id="PF12697">
    <property type="entry name" value="Abhydrolase_6"/>
    <property type="match status" value="1"/>
</dbReference>
<protein>
    <submittedName>
        <fullName evidence="3">Alpha/beta hydrolase</fullName>
    </submittedName>
</protein>
<keyword evidence="5" id="KW-1185">Reference proteome</keyword>
<dbReference type="Gene3D" id="3.40.50.1820">
    <property type="entry name" value="alpha/beta hydrolase"/>
    <property type="match status" value="1"/>
</dbReference>
<evidence type="ECO:0000313" key="6">
    <source>
        <dbReference type="Proteomes" id="UP000315353"/>
    </source>
</evidence>
<dbReference type="AlphaFoldDB" id="A0A1L7CN78"/>
<dbReference type="OrthoDB" id="5422338at2"/>
<dbReference type="InterPro" id="IPR029058">
    <property type="entry name" value="AB_hydrolase_fold"/>
</dbReference>
<dbReference type="KEGG" id="cfc:CFLV_08785"/>
<dbReference type="Proteomes" id="UP000185479">
    <property type="component" value="Chromosome"/>
</dbReference>
<feature type="domain" description="AB hydrolase-1" evidence="2">
    <location>
        <begin position="78"/>
        <end position="332"/>
    </location>
</feature>
<dbReference type="GeneID" id="82880804"/>
<evidence type="ECO:0000256" key="1">
    <source>
        <dbReference type="ARBA" id="ARBA00022559"/>
    </source>
</evidence>
<accession>A0A1L7CN78</accession>
<name>A0A1L7CN78_CORFL</name>
<dbReference type="STRING" id="28028.CFLV_08785"/>
<reference evidence="3 5" key="1">
    <citation type="submission" date="2014-08" db="EMBL/GenBank/DDBJ databases">
        <title>Complete genome sequence of Corynebacterium flavescens OJ8(T)(=DSM 20296(T)), isolated from cheese.</title>
        <authorList>
            <person name="Ruckert C."/>
            <person name="Albersmeier A."/>
            <person name="Winkler A."/>
            <person name="Kalinowski J."/>
        </authorList>
    </citation>
    <scope>NUCLEOTIDE SEQUENCE [LARGE SCALE GENOMIC DNA]</scope>
    <source>
        <strain evidence="3 5">OJ8</strain>
    </source>
</reference>
<dbReference type="Proteomes" id="UP000315353">
    <property type="component" value="Unassembled WGS sequence"/>
</dbReference>
<dbReference type="GO" id="GO:0016787">
    <property type="term" value="F:hydrolase activity"/>
    <property type="evidence" value="ECO:0007669"/>
    <property type="project" value="UniProtKB-KW"/>
</dbReference>
<proteinExistence type="predicted"/>
<dbReference type="PRINTS" id="PR00412">
    <property type="entry name" value="EPOXHYDRLASE"/>
</dbReference>
<dbReference type="GO" id="GO:0004601">
    <property type="term" value="F:peroxidase activity"/>
    <property type="evidence" value="ECO:0007669"/>
    <property type="project" value="UniProtKB-KW"/>
</dbReference>
<dbReference type="SUPFAM" id="SSF53474">
    <property type="entry name" value="alpha/beta-Hydrolases"/>
    <property type="match status" value="1"/>
</dbReference>
<dbReference type="EMBL" id="BJNB01000023">
    <property type="protein sequence ID" value="GEB98084.1"/>
    <property type="molecule type" value="Genomic_DNA"/>
</dbReference>
<dbReference type="InterPro" id="IPR000073">
    <property type="entry name" value="AB_hydrolase_1"/>
</dbReference>
<keyword evidence="1" id="KW-0575">Peroxidase</keyword>
<organism evidence="3 5">
    <name type="scientific">Corynebacterium flavescens</name>
    <dbReference type="NCBI Taxonomy" id="28028"/>
    <lineage>
        <taxon>Bacteria</taxon>
        <taxon>Bacillati</taxon>
        <taxon>Actinomycetota</taxon>
        <taxon>Actinomycetes</taxon>
        <taxon>Mycobacteriales</taxon>
        <taxon>Corynebacteriaceae</taxon>
        <taxon>Corynebacterium</taxon>
    </lineage>
</organism>
<evidence type="ECO:0000313" key="5">
    <source>
        <dbReference type="Proteomes" id="UP000185479"/>
    </source>
</evidence>
<dbReference type="InterPro" id="IPR000639">
    <property type="entry name" value="Epox_hydrolase-like"/>
</dbReference>
<evidence type="ECO:0000259" key="2">
    <source>
        <dbReference type="Pfam" id="PF12697"/>
    </source>
</evidence>
<evidence type="ECO:0000313" key="3">
    <source>
        <dbReference type="EMBL" id="APT87278.1"/>
    </source>
</evidence>
<gene>
    <name evidence="4" type="ORF">CFL01nite_15790</name>
    <name evidence="3" type="ORF">CFLV_08785</name>
</gene>
<keyword evidence="1" id="KW-0560">Oxidoreductase</keyword>
<evidence type="ECO:0000313" key="4">
    <source>
        <dbReference type="EMBL" id="GEB98084.1"/>
    </source>
</evidence>
<keyword evidence="3" id="KW-0378">Hydrolase</keyword>
<dbReference type="RefSeq" id="WP_075730207.1">
    <property type="nucleotide sequence ID" value="NZ_BJNB01000023.1"/>
</dbReference>